<evidence type="ECO:0000256" key="1">
    <source>
        <dbReference type="SAM" id="MobiDB-lite"/>
    </source>
</evidence>
<accession>A0A182JH56</accession>
<organism evidence="3">
    <name type="scientific">Anopheles atroparvus</name>
    <name type="common">European mosquito</name>
    <dbReference type="NCBI Taxonomy" id="41427"/>
    <lineage>
        <taxon>Eukaryota</taxon>
        <taxon>Metazoa</taxon>
        <taxon>Ecdysozoa</taxon>
        <taxon>Arthropoda</taxon>
        <taxon>Hexapoda</taxon>
        <taxon>Insecta</taxon>
        <taxon>Pterygota</taxon>
        <taxon>Neoptera</taxon>
        <taxon>Endopterygota</taxon>
        <taxon>Diptera</taxon>
        <taxon>Nematocera</taxon>
        <taxon>Culicoidea</taxon>
        <taxon>Culicidae</taxon>
        <taxon>Anophelinae</taxon>
        <taxon>Anopheles</taxon>
    </lineage>
</organism>
<dbReference type="AlphaFoldDB" id="A0A182JH56"/>
<dbReference type="EnsemblMetazoa" id="AATE018001-RA">
    <property type="protein sequence ID" value="AATE018001-PA.1"/>
    <property type="gene ID" value="AATE018001"/>
</dbReference>
<reference evidence="3" key="1">
    <citation type="submission" date="2022-08" db="UniProtKB">
        <authorList>
            <consortium name="EnsemblMetazoa"/>
        </authorList>
    </citation>
    <scope>IDENTIFICATION</scope>
    <source>
        <strain evidence="3">EBRO</strain>
    </source>
</reference>
<protein>
    <submittedName>
        <fullName evidence="3">Uncharacterized protein</fullName>
    </submittedName>
</protein>
<evidence type="ECO:0000256" key="2">
    <source>
        <dbReference type="SAM" id="Phobius"/>
    </source>
</evidence>
<feature type="compositionally biased region" description="Basic and acidic residues" evidence="1">
    <location>
        <begin position="93"/>
        <end position="103"/>
    </location>
</feature>
<keyword evidence="2" id="KW-0812">Transmembrane</keyword>
<feature type="transmembrane region" description="Helical" evidence="2">
    <location>
        <begin position="20"/>
        <end position="37"/>
    </location>
</feature>
<keyword evidence="2" id="KW-0472">Membrane</keyword>
<evidence type="ECO:0000313" key="3">
    <source>
        <dbReference type="EnsemblMetazoa" id="AATE018001-PA.1"/>
    </source>
</evidence>
<keyword evidence="2" id="KW-1133">Transmembrane helix</keyword>
<feature type="compositionally biased region" description="Basic and acidic residues" evidence="1">
    <location>
        <begin position="76"/>
        <end position="86"/>
    </location>
</feature>
<name>A0A182JH56_ANOAO</name>
<feature type="region of interest" description="Disordered" evidence="1">
    <location>
        <begin position="67"/>
        <end position="103"/>
    </location>
</feature>
<dbReference type="VEuPathDB" id="VectorBase:AATE018001"/>
<proteinExistence type="predicted"/>
<sequence>MNLPSHLDGPCVDVGPHSHIIIIVIIIIISGSSRDSAGRIMIKFNQSPAAPGVFRGVVGVYAELQRSQGLPGSPEGVHKRTTRGERSYVIQHRSSEKRAPMDR</sequence>